<reference evidence="9 10" key="1">
    <citation type="submission" date="2020-06" db="EMBL/GenBank/DDBJ databases">
        <authorList>
            <person name="Kang J."/>
        </authorList>
    </citation>
    <scope>NUCLEOTIDE SEQUENCE [LARGE SCALE GENOMIC DNA]</scope>
    <source>
        <strain evidence="9 10">DCY120</strain>
    </source>
</reference>
<comment type="subcellular location">
    <subcellularLocation>
        <location evidence="1">Cell membrane</location>
        <topology evidence="1">Multi-pass membrane protein</topology>
    </subcellularLocation>
</comment>
<dbReference type="InterPro" id="IPR036259">
    <property type="entry name" value="MFS_trans_sf"/>
</dbReference>
<dbReference type="PANTHER" id="PTHR23517">
    <property type="entry name" value="RESISTANCE PROTEIN MDTM, PUTATIVE-RELATED-RELATED"/>
    <property type="match status" value="1"/>
</dbReference>
<dbReference type="InterPro" id="IPR011701">
    <property type="entry name" value="MFS"/>
</dbReference>
<keyword evidence="5 7" id="KW-1133">Transmembrane helix</keyword>
<feature type="transmembrane region" description="Helical" evidence="7">
    <location>
        <begin position="142"/>
        <end position="161"/>
    </location>
</feature>
<evidence type="ECO:0000256" key="4">
    <source>
        <dbReference type="ARBA" id="ARBA00022692"/>
    </source>
</evidence>
<feature type="transmembrane region" description="Helical" evidence="7">
    <location>
        <begin position="264"/>
        <end position="281"/>
    </location>
</feature>
<keyword evidence="3" id="KW-1003">Cell membrane</keyword>
<keyword evidence="2" id="KW-0813">Transport</keyword>
<proteinExistence type="predicted"/>
<keyword evidence="6 7" id="KW-0472">Membrane</keyword>
<feature type="transmembrane region" description="Helical" evidence="7">
    <location>
        <begin position="76"/>
        <end position="95"/>
    </location>
</feature>
<evidence type="ECO:0000259" key="8">
    <source>
        <dbReference type="PROSITE" id="PS50850"/>
    </source>
</evidence>
<sequence length="379" mass="42036">MGFILPVNTIFITKNLRKSMVTAGFVLLIYSLLMLVGNFLGGQLFDRWSHRGTLLLGYGLSAASLCAITFNHTWPSYFIFLATGGLAMGIAYTGINSYTALLAEQSPRKSQTIFSRMYLAANVGIAVGSTFVGWIFQRSVFWTFALQTICFLSCFLIVLRLGAILESPAAKATADQPPFSSAPFLKLTRPQRIRNLILVASASLIIWSGYSQWDSNLSLYMLQNHFSLAQYSFLFSINAASLFIIQPLMNRLLGHFLTQLKSQITVGLLLMGSSFLLLPTATNYSQYIGSMLLLTIGESVTFPLIPALLNKFAQHENRGTYQSFYVIFSSLGRALGPYWGSLLITKASFTTLFYVIWVTMFLAAWGIGQVREKPAPDLN</sequence>
<dbReference type="GO" id="GO:0005886">
    <property type="term" value="C:plasma membrane"/>
    <property type="evidence" value="ECO:0007669"/>
    <property type="project" value="UniProtKB-SubCell"/>
</dbReference>
<dbReference type="Gene3D" id="1.20.1250.20">
    <property type="entry name" value="MFS general substrate transporter like domains"/>
    <property type="match status" value="2"/>
</dbReference>
<organism evidence="9 10">
    <name type="scientific">Bombilactobacillus apium</name>
    <dbReference type="NCBI Taxonomy" id="2675299"/>
    <lineage>
        <taxon>Bacteria</taxon>
        <taxon>Bacillati</taxon>
        <taxon>Bacillota</taxon>
        <taxon>Bacilli</taxon>
        <taxon>Lactobacillales</taxon>
        <taxon>Lactobacillaceae</taxon>
        <taxon>Bombilactobacillus</taxon>
    </lineage>
</organism>
<feature type="transmembrane region" description="Helical" evidence="7">
    <location>
        <begin position="116"/>
        <end position="136"/>
    </location>
</feature>
<evidence type="ECO:0000313" key="10">
    <source>
        <dbReference type="Proteomes" id="UP000563523"/>
    </source>
</evidence>
<feature type="transmembrane region" description="Helical" evidence="7">
    <location>
        <begin position="233"/>
        <end position="252"/>
    </location>
</feature>
<dbReference type="PANTHER" id="PTHR23517:SF10">
    <property type="entry name" value="MAJOR FACILITATOR SUPERFAMILY (MFS) PROFILE DOMAIN-CONTAINING PROTEIN"/>
    <property type="match status" value="1"/>
</dbReference>
<dbReference type="EMBL" id="JABZEC010000011">
    <property type="protein sequence ID" value="NVY97156.1"/>
    <property type="molecule type" value="Genomic_DNA"/>
</dbReference>
<feature type="transmembrane region" description="Helical" evidence="7">
    <location>
        <begin position="287"/>
        <end position="309"/>
    </location>
</feature>
<gene>
    <name evidence="9" type="ORF">HU830_08485</name>
</gene>
<feature type="transmembrane region" description="Helical" evidence="7">
    <location>
        <begin position="321"/>
        <end position="339"/>
    </location>
</feature>
<feature type="transmembrane region" description="Helical" evidence="7">
    <location>
        <begin position="52"/>
        <end position="70"/>
    </location>
</feature>
<evidence type="ECO:0000256" key="5">
    <source>
        <dbReference type="ARBA" id="ARBA00022989"/>
    </source>
</evidence>
<keyword evidence="4 7" id="KW-0812">Transmembrane</keyword>
<dbReference type="SUPFAM" id="SSF103473">
    <property type="entry name" value="MFS general substrate transporter"/>
    <property type="match status" value="1"/>
</dbReference>
<evidence type="ECO:0000256" key="2">
    <source>
        <dbReference type="ARBA" id="ARBA00022448"/>
    </source>
</evidence>
<keyword evidence="10" id="KW-1185">Reference proteome</keyword>
<dbReference type="Pfam" id="PF07690">
    <property type="entry name" value="MFS_1"/>
    <property type="match status" value="1"/>
</dbReference>
<dbReference type="InterPro" id="IPR050171">
    <property type="entry name" value="MFS_Transporters"/>
</dbReference>
<dbReference type="GO" id="GO:0022857">
    <property type="term" value="F:transmembrane transporter activity"/>
    <property type="evidence" value="ECO:0007669"/>
    <property type="project" value="InterPro"/>
</dbReference>
<accession>A0A850RCZ9</accession>
<feature type="transmembrane region" description="Helical" evidence="7">
    <location>
        <begin position="351"/>
        <end position="368"/>
    </location>
</feature>
<protein>
    <submittedName>
        <fullName evidence="9">MFS transporter</fullName>
    </submittedName>
</protein>
<feature type="domain" description="Major facilitator superfamily (MFS) profile" evidence="8">
    <location>
        <begin position="1"/>
        <end position="375"/>
    </location>
</feature>
<evidence type="ECO:0000256" key="3">
    <source>
        <dbReference type="ARBA" id="ARBA00022475"/>
    </source>
</evidence>
<evidence type="ECO:0000256" key="1">
    <source>
        <dbReference type="ARBA" id="ARBA00004651"/>
    </source>
</evidence>
<dbReference type="Proteomes" id="UP000563523">
    <property type="component" value="Unassembled WGS sequence"/>
</dbReference>
<dbReference type="InterPro" id="IPR020846">
    <property type="entry name" value="MFS_dom"/>
</dbReference>
<feature type="transmembrane region" description="Helical" evidence="7">
    <location>
        <begin position="20"/>
        <end position="40"/>
    </location>
</feature>
<evidence type="ECO:0000256" key="6">
    <source>
        <dbReference type="ARBA" id="ARBA00023136"/>
    </source>
</evidence>
<dbReference type="AlphaFoldDB" id="A0A850RCZ9"/>
<dbReference type="PROSITE" id="PS50850">
    <property type="entry name" value="MFS"/>
    <property type="match status" value="1"/>
</dbReference>
<evidence type="ECO:0000313" key="9">
    <source>
        <dbReference type="EMBL" id="NVY97156.1"/>
    </source>
</evidence>
<name>A0A850RCZ9_9LACO</name>
<feature type="transmembrane region" description="Helical" evidence="7">
    <location>
        <begin position="196"/>
        <end position="213"/>
    </location>
</feature>
<evidence type="ECO:0000256" key="7">
    <source>
        <dbReference type="SAM" id="Phobius"/>
    </source>
</evidence>
<comment type="caution">
    <text evidence="9">The sequence shown here is derived from an EMBL/GenBank/DDBJ whole genome shotgun (WGS) entry which is preliminary data.</text>
</comment>